<sequence>MAERAGVDRALVSRVVNEDPRLRIRDETRRRIVDAVAELGYTPSRTARNLRLSRTGSVGLVVPELTNPVWAALTEAMEGAADSLGLTVLVASESSRPGRTDHFVRLLDEQFLDGLLLAAPVDATEAARISDRNVVFVNQVHEPPARSVVFDDGLAIRMAVDALVELGHIDIAHIGGPRERDATRRRAQAFSEAVERLGLPLHPIVIGPLSIDGGVHSVDQVLDEHSRVTAVVVANVRSAVGVLRRCAQRGVTVPDELSVVCVHDNEVAQVVSPPLTAVAMPVHSLGERALQALVGLDSARQPVIVRDGIAVTERGSSGPPRAGPPRAGPHRGG</sequence>
<feature type="region of interest" description="Disordered" evidence="4">
    <location>
        <begin position="310"/>
        <end position="333"/>
    </location>
</feature>
<dbReference type="PROSITE" id="PS50932">
    <property type="entry name" value="HTH_LACI_2"/>
    <property type="match status" value="1"/>
</dbReference>
<dbReference type="Gene3D" id="1.10.260.40">
    <property type="entry name" value="lambda repressor-like DNA-binding domains"/>
    <property type="match status" value="1"/>
</dbReference>
<keyword evidence="3" id="KW-0804">Transcription</keyword>
<name>A0ABV1KE94_9PSEU</name>
<dbReference type="PANTHER" id="PTHR30146">
    <property type="entry name" value="LACI-RELATED TRANSCRIPTIONAL REPRESSOR"/>
    <property type="match status" value="1"/>
</dbReference>
<keyword evidence="7" id="KW-1185">Reference proteome</keyword>
<evidence type="ECO:0000313" key="7">
    <source>
        <dbReference type="Proteomes" id="UP001494902"/>
    </source>
</evidence>
<keyword evidence="2 6" id="KW-0238">DNA-binding</keyword>
<evidence type="ECO:0000256" key="2">
    <source>
        <dbReference type="ARBA" id="ARBA00023125"/>
    </source>
</evidence>
<comment type="caution">
    <text evidence="6">The sequence shown here is derived from an EMBL/GenBank/DDBJ whole genome shotgun (WGS) entry which is preliminary data.</text>
</comment>
<dbReference type="Pfam" id="PF00356">
    <property type="entry name" value="LacI"/>
    <property type="match status" value="1"/>
</dbReference>
<evidence type="ECO:0000256" key="4">
    <source>
        <dbReference type="SAM" id="MobiDB-lite"/>
    </source>
</evidence>
<dbReference type="PANTHER" id="PTHR30146:SF109">
    <property type="entry name" value="HTH-TYPE TRANSCRIPTIONAL REGULATOR GALS"/>
    <property type="match status" value="1"/>
</dbReference>
<dbReference type="SUPFAM" id="SSF53822">
    <property type="entry name" value="Periplasmic binding protein-like I"/>
    <property type="match status" value="1"/>
</dbReference>
<organism evidence="6 7">
    <name type="scientific">Pseudonocardia nematodicida</name>
    <dbReference type="NCBI Taxonomy" id="1206997"/>
    <lineage>
        <taxon>Bacteria</taxon>
        <taxon>Bacillati</taxon>
        <taxon>Actinomycetota</taxon>
        <taxon>Actinomycetes</taxon>
        <taxon>Pseudonocardiales</taxon>
        <taxon>Pseudonocardiaceae</taxon>
        <taxon>Pseudonocardia</taxon>
    </lineage>
</organism>
<evidence type="ECO:0000256" key="1">
    <source>
        <dbReference type="ARBA" id="ARBA00023015"/>
    </source>
</evidence>
<dbReference type="CDD" id="cd06267">
    <property type="entry name" value="PBP1_LacI_sugar_binding-like"/>
    <property type="match status" value="1"/>
</dbReference>
<dbReference type="InterPro" id="IPR028082">
    <property type="entry name" value="Peripla_BP_I"/>
</dbReference>
<proteinExistence type="predicted"/>
<evidence type="ECO:0000256" key="3">
    <source>
        <dbReference type="ARBA" id="ARBA00023163"/>
    </source>
</evidence>
<keyword evidence="1" id="KW-0805">Transcription regulation</keyword>
<gene>
    <name evidence="6" type="ORF">WIS52_20115</name>
</gene>
<feature type="domain" description="HTH lacI-type" evidence="5">
    <location>
        <begin position="1"/>
        <end position="52"/>
    </location>
</feature>
<dbReference type="EMBL" id="JBEDNQ010000008">
    <property type="protein sequence ID" value="MEQ3552779.1"/>
    <property type="molecule type" value="Genomic_DNA"/>
</dbReference>
<evidence type="ECO:0000313" key="6">
    <source>
        <dbReference type="EMBL" id="MEQ3552779.1"/>
    </source>
</evidence>
<protein>
    <submittedName>
        <fullName evidence="6">LacI family DNA-binding transcriptional regulator</fullName>
    </submittedName>
</protein>
<dbReference type="InterPro" id="IPR010982">
    <property type="entry name" value="Lambda_DNA-bd_dom_sf"/>
</dbReference>
<dbReference type="RefSeq" id="WP_349299846.1">
    <property type="nucleotide sequence ID" value="NZ_JBEDNQ010000008.1"/>
</dbReference>
<accession>A0ABV1KE94</accession>
<dbReference type="CDD" id="cd01392">
    <property type="entry name" value="HTH_LacI"/>
    <property type="match status" value="1"/>
</dbReference>
<reference evidence="6 7" key="1">
    <citation type="submission" date="2024-03" db="EMBL/GenBank/DDBJ databases">
        <title>Draft genome sequence of Pseudonocardia nematodicida JCM 31783.</title>
        <authorList>
            <person name="Butdee W."/>
            <person name="Duangmal K."/>
        </authorList>
    </citation>
    <scope>NUCLEOTIDE SEQUENCE [LARGE SCALE GENOMIC DNA]</scope>
    <source>
        <strain evidence="6 7">JCM 31783</strain>
    </source>
</reference>
<dbReference type="Pfam" id="PF13377">
    <property type="entry name" value="Peripla_BP_3"/>
    <property type="match status" value="1"/>
</dbReference>
<dbReference type="InterPro" id="IPR000843">
    <property type="entry name" value="HTH_LacI"/>
</dbReference>
<dbReference type="SUPFAM" id="SSF47413">
    <property type="entry name" value="lambda repressor-like DNA-binding domains"/>
    <property type="match status" value="1"/>
</dbReference>
<dbReference type="Proteomes" id="UP001494902">
    <property type="component" value="Unassembled WGS sequence"/>
</dbReference>
<dbReference type="Gene3D" id="3.40.50.2300">
    <property type="match status" value="2"/>
</dbReference>
<evidence type="ECO:0000259" key="5">
    <source>
        <dbReference type="PROSITE" id="PS50932"/>
    </source>
</evidence>
<dbReference type="InterPro" id="IPR046335">
    <property type="entry name" value="LacI/GalR-like_sensor"/>
</dbReference>
<dbReference type="GO" id="GO:0003677">
    <property type="term" value="F:DNA binding"/>
    <property type="evidence" value="ECO:0007669"/>
    <property type="project" value="UniProtKB-KW"/>
</dbReference>
<dbReference type="SMART" id="SM00354">
    <property type="entry name" value="HTH_LACI"/>
    <property type="match status" value="1"/>
</dbReference>